<evidence type="ECO:0000256" key="1">
    <source>
        <dbReference type="SAM" id="MobiDB-lite"/>
    </source>
</evidence>
<organism evidence="3 4">
    <name type="scientific">Pneumocystis wakefieldiae</name>
    <dbReference type="NCBI Taxonomy" id="38082"/>
    <lineage>
        <taxon>Eukaryota</taxon>
        <taxon>Fungi</taxon>
        <taxon>Dikarya</taxon>
        <taxon>Ascomycota</taxon>
        <taxon>Taphrinomycotina</taxon>
        <taxon>Pneumocystomycetes</taxon>
        <taxon>Pneumocystaceae</taxon>
        <taxon>Pneumocystis</taxon>
    </lineage>
</organism>
<dbReference type="OrthoDB" id="295078at2759"/>
<dbReference type="InterPro" id="IPR050302">
    <property type="entry name" value="Rab_GAP_TBC_domain"/>
</dbReference>
<dbReference type="PROSITE" id="PS50086">
    <property type="entry name" value="TBC_RABGAP"/>
    <property type="match status" value="1"/>
</dbReference>
<feature type="compositionally biased region" description="Basic and acidic residues" evidence="1">
    <location>
        <begin position="117"/>
        <end position="138"/>
    </location>
</feature>
<dbReference type="Proteomes" id="UP000663699">
    <property type="component" value="Chromosome 10"/>
</dbReference>
<dbReference type="PANTHER" id="PTHR47219:SF9">
    <property type="entry name" value="GTPASE ACTIVATING PROTEIN AND CENTROSOME-ASSOCIATED, ISOFORM B"/>
    <property type="match status" value="1"/>
</dbReference>
<sequence length="311" mass="35191">MSKNEKAQDQANYAGREEGLSLILQGEKLGEFTYIKSYISNGSMDKKNCLSAEEVLQEVGNGCQETKGKREISGSLKKNEAQWAEIEPNISLEKRGQSEGNDRISSDSGESSQSKTVSEKSKESSAEEKGSNMQKDRFKWLRSTSSGNIISSLARSPFSGNMGFSIIPFHNCNSSQTSSNIQEAIQQPISAEKVTKTSTKKLQEDFERIYQQVSNDETIDWDFFRLMINDYSFVVEKHKEELSNVISSGVPPVLRGVLWQTMASSKNTDMEYIYHTLINQTAPNEKIIRRDLHRTFPKPILKEMEQYSYDT</sequence>
<reference evidence="3" key="1">
    <citation type="submission" date="2020-06" db="EMBL/GenBank/DDBJ databases">
        <title>Genomes of multiple members of Pneumocystis genus reveal paths to human pathogen Pneumocystis jirovecii.</title>
        <authorList>
            <person name="Cisse O.H."/>
            <person name="Ma L."/>
            <person name="Dekker J."/>
            <person name="Khil P."/>
            <person name="Jo J."/>
            <person name="Brenchley J."/>
            <person name="Blair R."/>
            <person name="Pahar B."/>
            <person name="Chabe M."/>
            <person name="Van Rompay K.A."/>
            <person name="Keesler R."/>
            <person name="Sukura A."/>
            <person name="Hirsch V."/>
            <person name="Kutty G."/>
            <person name="Liu Y."/>
            <person name="Peng L."/>
            <person name="Chen J."/>
            <person name="Song J."/>
            <person name="Weissenbacher-Lang C."/>
            <person name="Xu J."/>
            <person name="Upham N.S."/>
            <person name="Stajich J.E."/>
            <person name="Cuomo C.A."/>
            <person name="Cushion M.T."/>
            <person name="Kovacs J.A."/>
        </authorList>
    </citation>
    <scope>NUCLEOTIDE SEQUENCE</scope>
    <source>
        <strain evidence="3">2A</strain>
    </source>
</reference>
<dbReference type="GO" id="GO:0005096">
    <property type="term" value="F:GTPase activator activity"/>
    <property type="evidence" value="ECO:0007669"/>
    <property type="project" value="TreeGrafter"/>
</dbReference>
<dbReference type="AlphaFoldDB" id="A0A899G1R7"/>
<evidence type="ECO:0000259" key="2">
    <source>
        <dbReference type="PROSITE" id="PS50086"/>
    </source>
</evidence>
<dbReference type="SUPFAM" id="SSF47923">
    <property type="entry name" value="Ypt/Rab-GAP domain of gyp1p"/>
    <property type="match status" value="1"/>
</dbReference>
<feature type="compositionally biased region" description="Basic and acidic residues" evidence="1">
    <location>
        <begin position="92"/>
        <end position="105"/>
    </location>
</feature>
<feature type="region of interest" description="Disordered" evidence="1">
    <location>
        <begin position="87"/>
        <end position="138"/>
    </location>
</feature>
<proteinExistence type="predicted"/>
<dbReference type="EMBL" id="CP054541">
    <property type="protein sequence ID" value="QSL66132.1"/>
    <property type="molecule type" value="Genomic_DNA"/>
</dbReference>
<dbReference type="InterPro" id="IPR000195">
    <property type="entry name" value="Rab-GAP-TBC_dom"/>
</dbReference>
<dbReference type="InterPro" id="IPR035969">
    <property type="entry name" value="Rab-GAP_TBC_sf"/>
</dbReference>
<protein>
    <recommendedName>
        <fullName evidence="2">Rab-GAP TBC domain-containing protein</fullName>
    </recommendedName>
</protein>
<evidence type="ECO:0000313" key="4">
    <source>
        <dbReference type="Proteomes" id="UP000663699"/>
    </source>
</evidence>
<gene>
    <name evidence="3" type="ORF">MERGE_000507</name>
</gene>
<keyword evidence="4" id="KW-1185">Reference proteome</keyword>
<dbReference type="GO" id="GO:0031267">
    <property type="term" value="F:small GTPase binding"/>
    <property type="evidence" value="ECO:0007669"/>
    <property type="project" value="TreeGrafter"/>
</dbReference>
<feature type="domain" description="Rab-GAP TBC" evidence="2">
    <location>
        <begin position="249"/>
        <end position="311"/>
    </location>
</feature>
<evidence type="ECO:0000313" key="3">
    <source>
        <dbReference type="EMBL" id="QSL66132.1"/>
    </source>
</evidence>
<dbReference type="PANTHER" id="PTHR47219">
    <property type="entry name" value="RAB GTPASE-ACTIVATING PROTEIN 1-LIKE"/>
    <property type="match status" value="1"/>
</dbReference>
<dbReference type="Gene3D" id="1.10.10.750">
    <property type="entry name" value="Ypt/Rab-GAP domain of gyp1p, domain 1"/>
    <property type="match status" value="1"/>
</dbReference>
<name>A0A899G1R7_9ASCO</name>
<accession>A0A899G1R7</accession>